<dbReference type="PANTHER" id="PTHR43031">
    <property type="entry name" value="FAD-DEPENDENT OXIDOREDUCTASE"/>
    <property type="match status" value="1"/>
</dbReference>
<evidence type="ECO:0000259" key="1">
    <source>
        <dbReference type="PROSITE" id="PS50206"/>
    </source>
</evidence>
<dbReference type="Pfam" id="PF00581">
    <property type="entry name" value="Rhodanese"/>
    <property type="match status" value="1"/>
</dbReference>
<dbReference type="InterPro" id="IPR036873">
    <property type="entry name" value="Rhodanese-like_dom_sf"/>
</dbReference>
<dbReference type="InterPro" id="IPR050229">
    <property type="entry name" value="GlpE_sulfurtransferase"/>
</dbReference>
<dbReference type="RefSeq" id="WP_191813555.1">
    <property type="nucleotide sequence ID" value="NZ_JACSPV010000022.1"/>
</dbReference>
<name>A0ABR8VMQ0_9BACI</name>
<dbReference type="EMBL" id="JACSPV010000022">
    <property type="protein sequence ID" value="MBD8006038.1"/>
    <property type="molecule type" value="Genomic_DNA"/>
</dbReference>
<protein>
    <submittedName>
        <fullName evidence="2">Rhodanese-like domain-containing protein</fullName>
    </submittedName>
</protein>
<dbReference type="Gene3D" id="3.40.250.10">
    <property type="entry name" value="Rhodanese-like domain"/>
    <property type="match status" value="1"/>
</dbReference>
<keyword evidence="3" id="KW-1185">Reference proteome</keyword>
<comment type="caution">
    <text evidence="2">The sequence shown here is derived from an EMBL/GenBank/DDBJ whole genome shotgun (WGS) entry which is preliminary data.</text>
</comment>
<organism evidence="2 3">
    <name type="scientific">Bacillus norwichensis</name>
    <dbReference type="NCBI Taxonomy" id="2762217"/>
    <lineage>
        <taxon>Bacteria</taxon>
        <taxon>Bacillati</taxon>
        <taxon>Bacillota</taxon>
        <taxon>Bacilli</taxon>
        <taxon>Bacillales</taxon>
        <taxon>Bacillaceae</taxon>
        <taxon>Bacillus</taxon>
    </lineage>
</organism>
<dbReference type="Proteomes" id="UP000648182">
    <property type="component" value="Unassembled WGS sequence"/>
</dbReference>
<dbReference type="PROSITE" id="PS50206">
    <property type="entry name" value="RHODANESE_3"/>
    <property type="match status" value="1"/>
</dbReference>
<dbReference type="SMART" id="SM00450">
    <property type="entry name" value="RHOD"/>
    <property type="match status" value="1"/>
</dbReference>
<feature type="domain" description="Rhodanese" evidence="1">
    <location>
        <begin position="18"/>
        <end position="106"/>
    </location>
</feature>
<evidence type="ECO:0000313" key="2">
    <source>
        <dbReference type="EMBL" id="MBD8006038.1"/>
    </source>
</evidence>
<evidence type="ECO:0000313" key="3">
    <source>
        <dbReference type="Proteomes" id="UP000648182"/>
    </source>
</evidence>
<dbReference type="PANTHER" id="PTHR43031:SF17">
    <property type="entry name" value="SULFURTRANSFERASE YTWF-RELATED"/>
    <property type="match status" value="1"/>
</dbReference>
<dbReference type="SUPFAM" id="SSF52821">
    <property type="entry name" value="Rhodanese/Cell cycle control phosphatase"/>
    <property type="match status" value="1"/>
</dbReference>
<accession>A0ABR8VMQ0</accession>
<proteinExistence type="predicted"/>
<sequence>MMEIKTITPDEVKSKLENDETLYLVDVREDEEVAEGKIPEAVHIRMGEIPEYLDFFDKENEYIIICKAGGRSYKVCKYLMANGYNNVVNMTGGMLAWTGETKPKHS</sequence>
<gene>
    <name evidence="2" type="ORF">H9631_13215</name>
</gene>
<reference evidence="2 3" key="1">
    <citation type="submission" date="2020-08" db="EMBL/GenBank/DDBJ databases">
        <title>A Genomic Blueprint of the Chicken Gut Microbiome.</title>
        <authorList>
            <person name="Gilroy R."/>
            <person name="Ravi A."/>
            <person name="Getino M."/>
            <person name="Pursley I."/>
            <person name="Horton D.L."/>
            <person name="Alikhan N.-F."/>
            <person name="Baker D."/>
            <person name="Gharbi K."/>
            <person name="Hall N."/>
            <person name="Watson M."/>
            <person name="Adriaenssens E.M."/>
            <person name="Foster-Nyarko E."/>
            <person name="Jarju S."/>
            <person name="Secka A."/>
            <person name="Antonio M."/>
            <person name="Oren A."/>
            <person name="Chaudhuri R."/>
            <person name="La Ragione R.M."/>
            <person name="Hildebrand F."/>
            <person name="Pallen M.J."/>
        </authorList>
    </citation>
    <scope>NUCLEOTIDE SEQUENCE [LARGE SCALE GENOMIC DNA]</scope>
    <source>
        <strain evidence="2 3">Sa1BUA2</strain>
    </source>
</reference>
<dbReference type="InterPro" id="IPR001763">
    <property type="entry name" value="Rhodanese-like_dom"/>
</dbReference>
<dbReference type="CDD" id="cd00158">
    <property type="entry name" value="RHOD"/>
    <property type="match status" value="1"/>
</dbReference>